<dbReference type="EMBL" id="FMJE01000004">
    <property type="protein sequence ID" value="SCM82203.1"/>
    <property type="molecule type" value="Genomic_DNA"/>
</dbReference>
<dbReference type="InterPro" id="IPR011006">
    <property type="entry name" value="CheY-like_superfamily"/>
</dbReference>
<keyword evidence="2 9" id="KW-0963">Cytoplasm</keyword>
<feature type="modified residue" description="4-aspartylphosphate" evidence="10">
    <location>
        <position position="54"/>
    </location>
</feature>
<accession>A0A212LX99</accession>
<evidence type="ECO:0000256" key="2">
    <source>
        <dbReference type="ARBA" id="ARBA00022490"/>
    </source>
</evidence>
<gene>
    <name evidence="12" type="primary">dcuR</name>
    <name evidence="12" type="ORF">KL86SPO_40688</name>
</gene>
<dbReference type="GO" id="GO:0003677">
    <property type="term" value="F:DNA binding"/>
    <property type="evidence" value="ECO:0007669"/>
    <property type="project" value="UniProtKB-KW"/>
</dbReference>
<keyword evidence="3 10" id="KW-0597">Phosphoprotein</keyword>
<dbReference type="SUPFAM" id="SSF52172">
    <property type="entry name" value="CheY-like"/>
    <property type="match status" value="1"/>
</dbReference>
<evidence type="ECO:0000256" key="6">
    <source>
        <dbReference type="ARBA" id="ARBA00023125"/>
    </source>
</evidence>
<evidence type="ECO:0000256" key="8">
    <source>
        <dbReference type="ARBA" id="ARBA00023163"/>
    </source>
</evidence>
<evidence type="ECO:0000259" key="11">
    <source>
        <dbReference type="PROSITE" id="PS50110"/>
    </source>
</evidence>
<keyword evidence="8 9" id="KW-0804">Transcription</keyword>
<dbReference type="PANTHER" id="PTHR45526:SF1">
    <property type="entry name" value="TRANSCRIPTIONAL REGULATORY PROTEIN DCUR-RELATED"/>
    <property type="match status" value="1"/>
</dbReference>
<reference evidence="12" key="1">
    <citation type="submission" date="2016-08" db="EMBL/GenBank/DDBJ databases">
        <authorList>
            <person name="Seilhamer J.J."/>
        </authorList>
    </citation>
    <scope>NUCLEOTIDE SEQUENCE</scope>
    <source>
        <strain evidence="12">86</strain>
    </source>
</reference>
<dbReference type="Pfam" id="PF00072">
    <property type="entry name" value="Response_reg"/>
    <property type="match status" value="1"/>
</dbReference>
<evidence type="ECO:0000256" key="10">
    <source>
        <dbReference type="PROSITE-ProRule" id="PRU00169"/>
    </source>
</evidence>
<dbReference type="CDD" id="cd19925">
    <property type="entry name" value="REC_citrate_TCS"/>
    <property type="match status" value="1"/>
</dbReference>
<dbReference type="Pfam" id="PF20714">
    <property type="entry name" value="HTH_64"/>
    <property type="match status" value="1"/>
</dbReference>
<comment type="subcellular location">
    <subcellularLocation>
        <location evidence="1 9">Cytoplasm</location>
    </subcellularLocation>
</comment>
<dbReference type="PANTHER" id="PTHR45526">
    <property type="entry name" value="TRANSCRIPTIONAL REGULATORY PROTEIN DPIA"/>
    <property type="match status" value="1"/>
</dbReference>
<dbReference type="InterPro" id="IPR036390">
    <property type="entry name" value="WH_DNA-bd_sf"/>
</dbReference>
<proteinExistence type="predicted"/>
<evidence type="ECO:0000256" key="7">
    <source>
        <dbReference type="ARBA" id="ARBA00023159"/>
    </source>
</evidence>
<dbReference type="AlphaFoldDB" id="A0A212LX99"/>
<dbReference type="SMART" id="SM00448">
    <property type="entry name" value="REC"/>
    <property type="match status" value="1"/>
</dbReference>
<dbReference type="GO" id="GO:0003700">
    <property type="term" value="F:DNA-binding transcription factor activity"/>
    <property type="evidence" value="ECO:0007669"/>
    <property type="project" value="InterPro"/>
</dbReference>
<evidence type="ECO:0000256" key="3">
    <source>
        <dbReference type="ARBA" id="ARBA00022553"/>
    </source>
</evidence>
<dbReference type="SUPFAM" id="SSF46785">
    <property type="entry name" value="Winged helix' DNA-binding domain"/>
    <property type="match status" value="1"/>
</dbReference>
<feature type="domain" description="Response regulatory" evidence="11">
    <location>
        <begin position="3"/>
        <end position="119"/>
    </location>
</feature>
<evidence type="ECO:0000256" key="9">
    <source>
        <dbReference type="PIRNR" id="PIRNR006171"/>
    </source>
</evidence>
<sequence>MIGVLIVEDDPMVAELNRRYLAKIEGFVVKGIAGNYNEALELLKTQAIDLVLVDIFMPGVNGLELLSNIRTTGQAVDVIMVTAARDTESLKQALRLGAVDYLIKPFEFERLNMALQKYKARVNAIHRRQTVCQRDIDSHLLGRPPCGALPKGLDKITLETVKKAVAELGTPFTIEEMSKQVGVSRVTLRKYLDYLVENDIITIELLYGPVGRPVNRYVPRIEK</sequence>
<evidence type="ECO:0000256" key="1">
    <source>
        <dbReference type="ARBA" id="ARBA00004496"/>
    </source>
</evidence>
<dbReference type="GO" id="GO:0000156">
    <property type="term" value="F:phosphorelay response regulator activity"/>
    <property type="evidence" value="ECO:0007669"/>
    <property type="project" value="TreeGrafter"/>
</dbReference>
<evidence type="ECO:0000256" key="4">
    <source>
        <dbReference type="ARBA" id="ARBA00023012"/>
    </source>
</evidence>
<dbReference type="InterPro" id="IPR001789">
    <property type="entry name" value="Sig_transdc_resp-reg_receiver"/>
</dbReference>
<protein>
    <recommendedName>
        <fullName evidence="9">Transcriptional regulatory protein</fullName>
    </recommendedName>
</protein>
<keyword evidence="5 9" id="KW-0805">Transcription regulation</keyword>
<evidence type="ECO:0000313" key="12">
    <source>
        <dbReference type="EMBL" id="SCM82203.1"/>
    </source>
</evidence>
<keyword evidence="6 9" id="KW-0238">DNA-binding</keyword>
<dbReference type="RefSeq" id="WP_288184938.1">
    <property type="nucleotide sequence ID" value="NZ_LT608335.1"/>
</dbReference>
<dbReference type="InterPro" id="IPR048714">
    <property type="entry name" value="DpiA-like_HTH"/>
</dbReference>
<dbReference type="GO" id="GO:0005737">
    <property type="term" value="C:cytoplasm"/>
    <property type="evidence" value="ECO:0007669"/>
    <property type="project" value="UniProtKB-SubCell"/>
</dbReference>
<organism evidence="12">
    <name type="scientific">uncultured Sporomusa sp</name>
    <dbReference type="NCBI Taxonomy" id="307249"/>
    <lineage>
        <taxon>Bacteria</taxon>
        <taxon>Bacillati</taxon>
        <taxon>Bacillota</taxon>
        <taxon>Negativicutes</taxon>
        <taxon>Selenomonadales</taxon>
        <taxon>Sporomusaceae</taxon>
        <taxon>Sporomusa</taxon>
        <taxon>environmental samples</taxon>
    </lineage>
</organism>
<dbReference type="PIRSF" id="PIRSF006171">
    <property type="entry name" value="RR_citrat_malat"/>
    <property type="match status" value="1"/>
</dbReference>
<dbReference type="InterPro" id="IPR024187">
    <property type="entry name" value="Sig_transdc_resp-reg_cit/mal"/>
</dbReference>
<dbReference type="InterPro" id="IPR051271">
    <property type="entry name" value="2C-system_Tx_regulators"/>
</dbReference>
<keyword evidence="4 9" id="KW-0902">Two-component regulatory system</keyword>
<keyword evidence="7 9" id="KW-0010">Activator</keyword>
<name>A0A212LX99_9FIRM</name>
<dbReference type="PROSITE" id="PS50110">
    <property type="entry name" value="RESPONSE_REGULATORY"/>
    <property type="match status" value="1"/>
</dbReference>
<dbReference type="Gene3D" id="3.40.50.2300">
    <property type="match status" value="1"/>
</dbReference>
<evidence type="ECO:0000256" key="5">
    <source>
        <dbReference type="ARBA" id="ARBA00023015"/>
    </source>
</evidence>